<feature type="transmembrane region" description="Helical" evidence="6">
    <location>
        <begin position="553"/>
        <end position="577"/>
    </location>
</feature>
<name>A0A0F7SUT4_PHARH</name>
<sequence>MATSLIPSRIAKVQAETPLLFDSFFLLVLRLIFFFACRKFLKRTLSPALRRVSKPEYLIPTSSDTVCSANDDEDLTTPFLTPEPTRHPSTTSLATLPYSPRDGYARQDSNLDLSTETFMLSVKSPSPTGGGRGRFPRSVAHVENEDDASMKEVTGKRSAHHGGLARTIFSCCFSESCMLLCLVFMQSVGFLHPRSRKINWNISINFLLVLLLLAIPFFQSMLLTRYRRSANTSSRPTKRGLSRRYILAMVPFSGCLFLFACIPVPAGMKEQGTGLFNFAIMRASVLGVLILGGLSGFGSITTALSFLENMSRGHWQAISSEDLLNAERSLYHVRRDLSIKKEELRRTGANQVDPGWLRRTLKTIAGGSDERSSLNKEIAGLEMMEIQISKNLGAMKIRKSTMEFSSTLYGRVWNSIGYLFAAYCVCRIIMAIVNLFILPQIFLSDPSLSLSSPLANSTRSASILPSTMGTMPHNSSSTLLSSSSSSASSNLHQNHTSDWISYLIALALSHLPFEVDVPLWSRQISLGLVGVIILSSIQYVMRSISRALKLGSASVGGVVLLLGLAQLMTLYLLSLLIQLRTSLPPPDEDDPDPENSLLVSSLPPFVAFNSLFDLTYLISALLTLVISWVDSKVNRADGGVDVWRMGEV</sequence>
<feature type="region of interest" description="Disordered" evidence="5">
    <location>
        <begin position="77"/>
        <end position="102"/>
    </location>
</feature>
<dbReference type="EMBL" id="LN483157">
    <property type="protein sequence ID" value="CED83743.1"/>
    <property type="molecule type" value="Genomic_DNA"/>
</dbReference>
<dbReference type="PANTHER" id="PTHR15948:SF0">
    <property type="entry name" value="GOLGI PH REGULATOR A-RELATED"/>
    <property type="match status" value="1"/>
</dbReference>
<feature type="transmembrane region" description="Helical" evidence="6">
    <location>
        <begin position="286"/>
        <end position="307"/>
    </location>
</feature>
<reference evidence="9" key="1">
    <citation type="submission" date="2014-08" db="EMBL/GenBank/DDBJ databases">
        <authorList>
            <person name="Sharma Rahul"/>
            <person name="Thines Marco"/>
        </authorList>
    </citation>
    <scope>NUCLEOTIDE SEQUENCE</scope>
</reference>
<keyword evidence="9" id="KW-0675">Receptor</keyword>
<feature type="transmembrane region" description="Helical" evidence="6">
    <location>
        <begin position="245"/>
        <end position="266"/>
    </location>
</feature>
<evidence type="ECO:0000256" key="2">
    <source>
        <dbReference type="ARBA" id="ARBA00022692"/>
    </source>
</evidence>
<dbReference type="InterPro" id="IPR022535">
    <property type="entry name" value="Golgi_pH-regulator_cons_dom"/>
</dbReference>
<evidence type="ECO:0000256" key="5">
    <source>
        <dbReference type="SAM" id="MobiDB-lite"/>
    </source>
</evidence>
<organism evidence="9">
    <name type="scientific">Phaffia rhodozyma</name>
    <name type="common">Yeast</name>
    <name type="synonym">Xanthophyllomyces dendrorhous</name>
    <dbReference type="NCBI Taxonomy" id="264483"/>
    <lineage>
        <taxon>Eukaryota</taxon>
        <taxon>Fungi</taxon>
        <taxon>Dikarya</taxon>
        <taxon>Basidiomycota</taxon>
        <taxon>Agaricomycotina</taxon>
        <taxon>Tremellomycetes</taxon>
        <taxon>Cystofilobasidiales</taxon>
        <taxon>Mrakiaceae</taxon>
        <taxon>Phaffia</taxon>
    </lineage>
</organism>
<evidence type="ECO:0000259" key="7">
    <source>
        <dbReference type="Pfam" id="PF12430"/>
    </source>
</evidence>
<evidence type="ECO:0000256" key="3">
    <source>
        <dbReference type="ARBA" id="ARBA00022989"/>
    </source>
</evidence>
<feature type="domain" description="Abscisic acid G-protein coupled receptor-like" evidence="7">
    <location>
        <begin position="404"/>
        <end position="631"/>
    </location>
</feature>
<evidence type="ECO:0000313" key="9">
    <source>
        <dbReference type="EMBL" id="CED83743.1"/>
    </source>
</evidence>
<dbReference type="Pfam" id="PF12430">
    <property type="entry name" value="ABA_GPCR"/>
    <property type="match status" value="1"/>
</dbReference>
<dbReference type="InterPro" id="IPR025969">
    <property type="entry name" value="ABA_GPCR_dom"/>
</dbReference>
<evidence type="ECO:0000256" key="6">
    <source>
        <dbReference type="SAM" id="Phobius"/>
    </source>
</evidence>
<proteinExistence type="predicted"/>
<evidence type="ECO:0000256" key="1">
    <source>
        <dbReference type="ARBA" id="ARBA00004141"/>
    </source>
</evidence>
<dbReference type="GO" id="GO:0016020">
    <property type="term" value="C:membrane"/>
    <property type="evidence" value="ECO:0007669"/>
    <property type="project" value="UniProtKB-SubCell"/>
</dbReference>
<feature type="transmembrane region" description="Helical" evidence="6">
    <location>
        <begin position="202"/>
        <end position="224"/>
    </location>
</feature>
<dbReference type="Pfam" id="PF12537">
    <property type="entry name" value="GPHR_N"/>
    <property type="match status" value="1"/>
</dbReference>
<dbReference type="PANTHER" id="PTHR15948">
    <property type="entry name" value="G-PROTEIN COUPLED RECEPTOR 89-RELATED"/>
    <property type="match status" value="1"/>
</dbReference>
<feature type="transmembrane region" description="Helical" evidence="6">
    <location>
        <begin position="520"/>
        <end position="541"/>
    </location>
</feature>
<keyword evidence="4 6" id="KW-0472">Membrane</keyword>
<comment type="subcellular location">
    <subcellularLocation>
        <location evidence="1">Membrane</location>
        <topology evidence="1">Multi-pass membrane protein</topology>
    </subcellularLocation>
</comment>
<feature type="transmembrane region" description="Helical" evidence="6">
    <location>
        <begin position="605"/>
        <end position="629"/>
    </location>
</feature>
<keyword evidence="3 6" id="KW-1133">Transmembrane helix</keyword>
<protein>
    <submittedName>
        <fullName evidence="9">Predicted G-protein coupled receptor</fullName>
    </submittedName>
</protein>
<feature type="transmembrane region" description="Helical" evidence="6">
    <location>
        <begin position="167"/>
        <end position="190"/>
    </location>
</feature>
<dbReference type="AlphaFoldDB" id="A0A0F7SUT4"/>
<feature type="domain" description="Golgi pH regulator conserved" evidence="8">
    <location>
        <begin position="279"/>
        <end position="344"/>
    </location>
</feature>
<keyword evidence="2 6" id="KW-0812">Transmembrane</keyword>
<evidence type="ECO:0000256" key="4">
    <source>
        <dbReference type="ARBA" id="ARBA00023136"/>
    </source>
</evidence>
<evidence type="ECO:0000259" key="8">
    <source>
        <dbReference type="Pfam" id="PF12537"/>
    </source>
</evidence>
<feature type="transmembrane region" description="Helical" evidence="6">
    <location>
        <begin position="20"/>
        <end position="41"/>
    </location>
</feature>
<accession>A0A0F7SUT4</accession>
<dbReference type="InterPro" id="IPR015672">
    <property type="entry name" value="GPHR/GTG"/>
</dbReference>
<feature type="transmembrane region" description="Helical" evidence="6">
    <location>
        <begin position="416"/>
        <end position="442"/>
    </location>
</feature>